<dbReference type="PANTHER" id="PTHR43053">
    <property type="entry name" value="GLYCOSIDASE FAMILY 31"/>
    <property type="match status" value="1"/>
</dbReference>
<evidence type="ECO:0000256" key="4">
    <source>
        <dbReference type="RuleBase" id="RU361185"/>
    </source>
</evidence>
<evidence type="ECO:0000259" key="5">
    <source>
        <dbReference type="Pfam" id="PF01055"/>
    </source>
</evidence>
<feature type="domain" description="Glycosyl hydrolase family 31 C-terminal" evidence="6">
    <location>
        <begin position="432"/>
        <end position="509"/>
    </location>
</feature>
<evidence type="ECO:0000256" key="2">
    <source>
        <dbReference type="ARBA" id="ARBA00022801"/>
    </source>
</evidence>
<dbReference type="InterPro" id="IPR017853">
    <property type="entry name" value="GH"/>
</dbReference>
<name>A0A7W5GC17_9BACL</name>
<dbReference type="Gene3D" id="2.60.40.1180">
    <property type="entry name" value="Golgi alpha-mannosidase II"/>
    <property type="match status" value="1"/>
</dbReference>
<dbReference type="GO" id="GO:0005975">
    <property type="term" value="P:carbohydrate metabolic process"/>
    <property type="evidence" value="ECO:0007669"/>
    <property type="project" value="InterPro"/>
</dbReference>
<dbReference type="InterPro" id="IPR048395">
    <property type="entry name" value="Glyco_hydro_31_C"/>
</dbReference>
<sequence length="516" mass="58699">MKITELQRGPEEFWWGGVINEGHLMPFGDRPHTRDLRLTDDNQASPLLLSNMGRYIWSEEPFTFSFNEATITIEHKEKLWIEEGHESLQGAYRHACHTYFPPSGVTPDKLAFEAPQYCTWVEMFYEPTQDKLLHYARSIIENGMPPGVLIIDDNWMQDYGTWDFDKHRFPDPAAMIEALHQLGFKIMLWVCPYVSPDSLSFRKLRDLGFLMKHADGTPVLRRWWNGYSAIIDYTSTDGAAWFKQQLNRLIEDYGVDGFKLDAGEPILPDLMDDVTADVAWSRPVRPMEDCESYARLGIGYALSELRMCWKLGGQALIQRQRDKTHSWEAATGLRGLIPNAIAQGLMGYAFNCPDMVGGGMDGDINSPDFRFDSELFIRFVQCSALFPAMQFSMAPWRVLNGDELAWCMDAVRIRTELGPLLSELADQAAKDGLPILRSLEFVFPQQGFHAVQDQFMVGESILVAPVMNKGQIARSIQFPEGQWLGDDGSVVEGPIQLEVHAPLSRLPWYRKICILA</sequence>
<keyword evidence="2 4" id="KW-0378">Hydrolase</keyword>
<keyword evidence="3 4" id="KW-0326">Glycosidase</keyword>
<dbReference type="InterPro" id="IPR013780">
    <property type="entry name" value="Glyco_hydro_b"/>
</dbReference>
<dbReference type="SUPFAM" id="SSF51011">
    <property type="entry name" value="Glycosyl hydrolase domain"/>
    <property type="match status" value="1"/>
</dbReference>
<evidence type="ECO:0000256" key="3">
    <source>
        <dbReference type="ARBA" id="ARBA00023295"/>
    </source>
</evidence>
<dbReference type="AlphaFoldDB" id="A0A7W5GC17"/>
<dbReference type="Pfam" id="PF21365">
    <property type="entry name" value="Glyco_hydro_31_3rd"/>
    <property type="match status" value="1"/>
</dbReference>
<dbReference type="RefSeq" id="WP_183565280.1">
    <property type="nucleotide sequence ID" value="NZ_CBCSLB010000007.1"/>
</dbReference>
<evidence type="ECO:0000313" key="8">
    <source>
        <dbReference type="Proteomes" id="UP000518605"/>
    </source>
</evidence>
<dbReference type="Proteomes" id="UP000518605">
    <property type="component" value="Unassembled WGS sequence"/>
</dbReference>
<organism evidence="7 8">
    <name type="scientific">Paenibacillus endophyticus</name>
    <dbReference type="NCBI Taxonomy" id="1294268"/>
    <lineage>
        <taxon>Bacteria</taxon>
        <taxon>Bacillati</taxon>
        <taxon>Bacillota</taxon>
        <taxon>Bacilli</taxon>
        <taxon>Bacillales</taxon>
        <taxon>Paenibacillaceae</taxon>
        <taxon>Paenibacillus</taxon>
    </lineage>
</organism>
<feature type="domain" description="Glycoside hydrolase family 31 TIM barrel" evidence="5">
    <location>
        <begin position="119"/>
        <end position="271"/>
    </location>
</feature>
<dbReference type="Pfam" id="PF01055">
    <property type="entry name" value="Glyco_hydro_31_2nd"/>
    <property type="match status" value="1"/>
</dbReference>
<protein>
    <submittedName>
        <fullName evidence="7">Alpha-glucosidase (Family GH31 glycosyl hydrolase)</fullName>
    </submittedName>
</protein>
<dbReference type="InterPro" id="IPR000322">
    <property type="entry name" value="Glyco_hydro_31_TIM"/>
</dbReference>
<dbReference type="SUPFAM" id="SSF51445">
    <property type="entry name" value="(Trans)glycosidases"/>
    <property type="match status" value="1"/>
</dbReference>
<accession>A0A7W5GC17</accession>
<dbReference type="CDD" id="cd06592">
    <property type="entry name" value="GH31_NET37"/>
    <property type="match status" value="1"/>
</dbReference>
<evidence type="ECO:0000259" key="6">
    <source>
        <dbReference type="Pfam" id="PF21365"/>
    </source>
</evidence>
<dbReference type="Gene3D" id="3.20.20.80">
    <property type="entry name" value="Glycosidases"/>
    <property type="match status" value="1"/>
</dbReference>
<comment type="similarity">
    <text evidence="1 4">Belongs to the glycosyl hydrolase 31 family.</text>
</comment>
<dbReference type="EMBL" id="JACHXW010000010">
    <property type="protein sequence ID" value="MBB3153537.1"/>
    <property type="molecule type" value="Genomic_DNA"/>
</dbReference>
<dbReference type="GO" id="GO:0004553">
    <property type="term" value="F:hydrolase activity, hydrolyzing O-glycosyl compounds"/>
    <property type="evidence" value="ECO:0007669"/>
    <property type="project" value="InterPro"/>
</dbReference>
<gene>
    <name evidence="7" type="ORF">FHS16_003599</name>
</gene>
<dbReference type="PANTHER" id="PTHR43053:SF4">
    <property type="entry name" value="MYOGENESIS-REGULATING GLYCOSIDASE"/>
    <property type="match status" value="1"/>
</dbReference>
<comment type="caution">
    <text evidence="7">The sequence shown here is derived from an EMBL/GenBank/DDBJ whole genome shotgun (WGS) entry which is preliminary data.</text>
</comment>
<keyword evidence="8" id="KW-1185">Reference proteome</keyword>
<evidence type="ECO:0000313" key="7">
    <source>
        <dbReference type="EMBL" id="MBB3153537.1"/>
    </source>
</evidence>
<reference evidence="7 8" key="1">
    <citation type="submission" date="2020-08" db="EMBL/GenBank/DDBJ databases">
        <title>Genomic Encyclopedia of Type Strains, Phase III (KMG-III): the genomes of soil and plant-associated and newly described type strains.</title>
        <authorList>
            <person name="Whitman W."/>
        </authorList>
    </citation>
    <scope>NUCLEOTIDE SEQUENCE [LARGE SCALE GENOMIC DNA]</scope>
    <source>
        <strain evidence="7 8">CECT 8234</strain>
    </source>
</reference>
<proteinExistence type="inferred from homology"/>
<dbReference type="InterPro" id="IPR050985">
    <property type="entry name" value="Alpha-glycosidase_related"/>
</dbReference>
<evidence type="ECO:0000256" key="1">
    <source>
        <dbReference type="ARBA" id="ARBA00007806"/>
    </source>
</evidence>